<keyword evidence="3" id="KW-1185">Reference proteome</keyword>
<dbReference type="Proteomes" id="UP000006681">
    <property type="component" value="Chromosome"/>
</dbReference>
<dbReference type="OrthoDB" id="34169at2157"/>
<organism evidence="2 3">
    <name type="scientific">Vulcanisaeta distributa (strain DSM 14429 / JCM 11212 / NBRC 100878 / IC-017)</name>
    <dbReference type="NCBI Taxonomy" id="572478"/>
    <lineage>
        <taxon>Archaea</taxon>
        <taxon>Thermoproteota</taxon>
        <taxon>Thermoprotei</taxon>
        <taxon>Thermoproteales</taxon>
        <taxon>Thermoproteaceae</taxon>
        <taxon>Vulcanisaeta</taxon>
    </lineage>
</organism>
<dbReference type="PANTHER" id="PTHR31104">
    <property type="entry name" value="PEPTIDE-N4-(N-ACETYL-BETA-GLUCOSAMINYL)ASPARAGINE AMIDASE A PROTEIN"/>
    <property type="match status" value="1"/>
</dbReference>
<dbReference type="InterPro" id="IPR056948">
    <property type="entry name" value="PNGaseA_N"/>
</dbReference>
<dbReference type="EMBL" id="CP002100">
    <property type="protein sequence ID" value="ADN50807.1"/>
    <property type="molecule type" value="Genomic_DNA"/>
</dbReference>
<dbReference type="Pfam" id="PF12222">
    <property type="entry name" value="PNGaseA"/>
    <property type="match status" value="1"/>
</dbReference>
<dbReference type="HOGENOM" id="CLU_432549_0_0_2"/>
<reference evidence="3" key="2">
    <citation type="journal article" date="2010" name="Stand. Genomic Sci.">
        <title>Complete genome sequence of Vulcanisaeta distributa type strain (IC-017T).</title>
        <authorList>
            <person name="Mavromatis K."/>
            <person name="Sikorski J."/>
            <person name="Pabst E."/>
            <person name="Teshima H."/>
            <person name="Lapidus A."/>
            <person name="Lucas S."/>
            <person name="Nolan M."/>
            <person name="Glavina Del Rio T."/>
            <person name="Cheng J."/>
            <person name="Bruce D."/>
            <person name="Goodwin L."/>
            <person name="Pitluck S."/>
            <person name="Liolios K."/>
            <person name="Ivanova N."/>
            <person name="Mikhailova N."/>
            <person name="Pati A."/>
            <person name="Chen A."/>
            <person name="Palaniappan K."/>
            <person name="Land M."/>
            <person name="Hauser L."/>
            <person name="Chang Y."/>
            <person name="Jeffries C."/>
            <person name="Rohde M."/>
            <person name="Spring S."/>
            <person name="Goker M."/>
            <person name="Wirth R."/>
            <person name="Woyke T."/>
            <person name="Bristow J."/>
            <person name="Eisen J."/>
            <person name="Markowitz V."/>
            <person name="Hugenholtz P."/>
            <person name="Klenk H."/>
            <person name="Kyrpides N."/>
        </authorList>
    </citation>
    <scope>NUCLEOTIDE SEQUENCE [LARGE SCALE GENOMIC DNA]</scope>
    <source>
        <strain evidence="3">DSM 14429 / JCM 11212 / NBRC 100878 / IC-017</strain>
    </source>
</reference>
<gene>
    <name evidence="2" type="ordered locus">Vdis_1421</name>
</gene>
<evidence type="ECO:0000259" key="1">
    <source>
        <dbReference type="Pfam" id="PF12222"/>
    </source>
</evidence>
<evidence type="ECO:0000313" key="2">
    <source>
        <dbReference type="EMBL" id="ADN50807.1"/>
    </source>
</evidence>
<name>E1QSL4_VULDI</name>
<dbReference type="RefSeq" id="WP_013336532.1">
    <property type="nucleotide sequence ID" value="NC_014537.1"/>
</dbReference>
<dbReference type="STRING" id="572478.Vdis_1421"/>
<evidence type="ECO:0000313" key="3">
    <source>
        <dbReference type="Proteomes" id="UP000006681"/>
    </source>
</evidence>
<dbReference type="KEGG" id="vdi:Vdis_1421"/>
<dbReference type="GeneID" id="9752355"/>
<feature type="domain" description="Peptide N-acetyl-beta-D-glucosaminyl asparaginase amidase A N-terminal" evidence="1">
    <location>
        <begin position="78"/>
        <end position="365"/>
    </location>
</feature>
<dbReference type="AlphaFoldDB" id="E1QSL4"/>
<dbReference type="eggNOG" id="arCOG05967">
    <property type="taxonomic scope" value="Archaea"/>
</dbReference>
<dbReference type="InterPro" id="IPR021102">
    <property type="entry name" value="PNGase_A"/>
</dbReference>
<proteinExistence type="predicted"/>
<accession>E1QSL4</accession>
<sequence>MIGIGLKYVILVSITILLAMAMITSANQVEHPQIYNMTTPLSKDPFVTYNGFYSFEAYQPLPPSTRPIVIPIFVNAIFPYELNNAYATVPQSSTVCIPSGTYSLIILNVTIMETGGPQYDRAFYIFANGVPVFWGSTQEILNSSAWSDLTIFENMLSGSCITFKALLPNWIVPSIGVTGYYIVNVTLYLYPGPEPNGLPNYFIPIAPNSYGVSLIGLNPFHDKVTLITNIPSGTYRAVLLMYMEGGELDEFWYTNEPATRELLVYYNNYLAAVFNPFETIYTGGIDPFMWKPMPSINTLSFHNPYMADITPLLATGINDVNITLTMTNLYEAYELTGLPYFTWTVSGVLMLWVNESNPMVSGQLITAYSSFYDSGPIFSTTSTGLTEYMEYGNYTLNYVSRLVFEHGIEVASFEQSGVFNAYQLFNVVMEYGILSENFTESSSENINGADLFTMSLAYKYPIIFNVTAYVTPLAPPTSYPYPAAYIQYATVNLGMDAHEHYSLPGMDYKTDVLESLNSYGFMNLTLQIINPYGGAVVTGISGNYARTSKDLIAVHTYSYPTGISSYLEKFSALAISPNATDLIGYYQYVMLRLMRIGSG</sequence>
<protein>
    <recommendedName>
        <fullName evidence="1">Peptide N-acetyl-beta-D-glucosaminyl asparaginase amidase A N-terminal domain-containing protein</fullName>
    </recommendedName>
</protein>
<reference evidence="2 3" key="1">
    <citation type="journal article" date="2010" name="Stand. Genomic Sci.">
        <title>Complete genome sequence of Vulcanisaeta distributa type strain (IC-017).</title>
        <authorList>
            <person name="Mavromatis K."/>
            <person name="Sikorski J."/>
            <person name="Pabst E."/>
            <person name="Teshima H."/>
            <person name="Lapidus A."/>
            <person name="Lucas S."/>
            <person name="Nolan M."/>
            <person name="Glavina Del Rio T."/>
            <person name="Cheng J.F."/>
            <person name="Bruce D."/>
            <person name="Goodwin L."/>
            <person name="Pitluck S."/>
            <person name="Liolios K."/>
            <person name="Ivanova N."/>
            <person name="Mikhailova N."/>
            <person name="Pati A."/>
            <person name="Chen A."/>
            <person name="Palaniappan K."/>
            <person name="Land M."/>
            <person name="Hauser L."/>
            <person name="Chang Y.J."/>
            <person name="Jeffries C.D."/>
            <person name="Rohde M."/>
            <person name="Spring S."/>
            <person name="Goker M."/>
            <person name="Wirth R."/>
            <person name="Woyke T."/>
            <person name="Bristow J."/>
            <person name="Eisen J.A."/>
            <person name="Markowitz V."/>
            <person name="Hugenholtz P."/>
            <person name="Klenk H.P."/>
            <person name="Kyrpides N.C."/>
        </authorList>
    </citation>
    <scope>NUCLEOTIDE SEQUENCE [LARGE SCALE GENOMIC DNA]</scope>
    <source>
        <strain evidence="3">DSM 14429 / JCM 11212 / NBRC 100878 / IC-017</strain>
    </source>
</reference>